<dbReference type="Pfam" id="PF01144">
    <property type="entry name" value="CoA_trans"/>
    <property type="match status" value="1"/>
</dbReference>
<dbReference type="STRING" id="658167.SAMN04488135_11011"/>
<organism evidence="2 3">
    <name type="scientific">Pollutimonas bauzanensis</name>
    <dbReference type="NCBI Taxonomy" id="658167"/>
    <lineage>
        <taxon>Bacteria</taxon>
        <taxon>Pseudomonadati</taxon>
        <taxon>Pseudomonadota</taxon>
        <taxon>Betaproteobacteria</taxon>
        <taxon>Burkholderiales</taxon>
        <taxon>Alcaligenaceae</taxon>
        <taxon>Pollutimonas</taxon>
    </lineage>
</organism>
<gene>
    <name evidence="2" type="ORF">SAMN04488135_11011</name>
</gene>
<dbReference type="GO" id="GO:0008410">
    <property type="term" value="F:CoA-transferase activity"/>
    <property type="evidence" value="ECO:0007669"/>
    <property type="project" value="InterPro"/>
</dbReference>
<dbReference type="InterPro" id="IPR004165">
    <property type="entry name" value="CoA_trans_fam_I"/>
</dbReference>
<keyword evidence="3" id="KW-1185">Reference proteome</keyword>
<proteinExistence type="predicted"/>
<dbReference type="SUPFAM" id="SSF100950">
    <property type="entry name" value="NagB/RpiA/CoA transferase-like"/>
    <property type="match status" value="1"/>
</dbReference>
<dbReference type="EMBL" id="FQXE01000010">
    <property type="protein sequence ID" value="SHI13656.1"/>
    <property type="molecule type" value="Genomic_DNA"/>
</dbReference>
<evidence type="ECO:0000313" key="3">
    <source>
        <dbReference type="Proteomes" id="UP000184226"/>
    </source>
</evidence>
<dbReference type="InterPro" id="IPR012792">
    <property type="entry name" value="3-oxoacid_CoA-transf_A"/>
</dbReference>
<evidence type="ECO:0000313" key="2">
    <source>
        <dbReference type="EMBL" id="SHI13656.1"/>
    </source>
</evidence>
<dbReference type="NCBIfam" id="TIGR02429">
    <property type="entry name" value="pcaI_scoA_fam"/>
    <property type="match status" value="1"/>
</dbReference>
<evidence type="ECO:0000256" key="1">
    <source>
        <dbReference type="ARBA" id="ARBA00022679"/>
    </source>
</evidence>
<keyword evidence="1 2" id="KW-0808">Transferase</keyword>
<dbReference type="SMART" id="SM00882">
    <property type="entry name" value="CoA_trans"/>
    <property type="match status" value="1"/>
</dbReference>
<dbReference type="AlphaFoldDB" id="A0A1M5YNU9"/>
<sequence length="232" mass="24633">MFPSLQETQMINKISATLLEAVSCIVDGSSVMVTGFGDSGLPRELLHALIEHGAADLTIISNNAGTGTGGLAALLAAGRVRKMICTYPKSSGADVFRALYEAKKIELELVPQGTLIERMRAAGAGLGPFYTPTGFGTPIADGKQQCFFKGKGYVLEEPLHADFALIKAYHGDRWGNLTYRLAARGFGPVMCTAAKTAIVQVDDILPLGLIPPEAVVTPGIFVSKVVRKDSHQ</sequence>
<dbReference type="PANTHER" id="PTHR13707">
    <property type="entry name" value="KETOACID-COENZYME A TRANSFERASE"/>
    <property type="match status" value="1"/>
</dbReference>
<dbReference type="Proteomes" id="UP000184226">
    <property type="component" value="Unassembled WGS sequence"/>
</dbReference>
<name>A0A1M5YNU9_9BURK</name>
<protein>
    <submittedName>
        <fullName evidence="2">3-oxoadipate CoA-transferase, alpha subunit</fullName>
    </submittedName>
</protein>
<accession>A0A1M5YNU9</accession>
<dbReference type="PANTHER" id="PTHR13707:SF60">
    <property type="entry name" value="ACETATE COA-TRANSFERASE SUBUNIT ALPHA"/>
    <property type="match status" value="1"/>
</dbReference>
<dbReference type="InterPro" id="IPR037171">
    <property type="entry name" value="NagB/RpiA_transferase-like"/>
</dbReference>
<dbReference type="Gene3D" id="3.40.1080.10">
    <property type="entry name" value="Glutaconate Coenzyme A-transferase"/>
    <property type="match status" value="1"/>
</dbReference>
<reference evidence="2 3" key="1">
    <citation type="submission" date="2016-11" db="EMBL/GenBank/DDBJ databases">
        <authorList>
            <person name="Jaros S."/>
            <person name="Januszkiewicz K."/>
            <person name="Wedrychowicz H."/>
        </authorList>
    </citation>
    <scope>NUCLEOTIDE SEQUENCE [LARGE SCALE GENOMIC DNA]</scope>
    <source>
        <strain evidence="2 3">CGMCC 1.10190</strain>
    </source>
</reference>